<evidence type="ECO:0000256" key="1">
    <source>
        <dbReference type="SAM" id="MobiDB-lite"/>
    </source>
</evidence>
<name>A0ABN8YQ77_RANTA</name>
<evidence type="ECO:0000313" key="3">
    <source>
        <dbReference type="Proteomes" id="UP001176941"/>
    </source>
</evidence>
<reference evidence="2" key="1">
    <citation type="submission" date="2023-04" db="EMBL/GenBank/DDBJ databases">
        <authorList>
            <consortium name="ELIXIR-Norway"/>
        </authorList>
    </citation>
    <scope>NUCLEOTIDE SEQUENCE [LARGE SCALE GENOMIC DNA]</scope>
</reference>
<proteinExistence type="predicted"/>
<sequence length="110" mass="12314">MWTKSPSSLDSFPYSTERKEIQRICLHSRNARINWEDCMSVPRVRDSCCFTREVFGGGLFLFASSSFARRDGDPHLPRRVGLVPFPRGGRAASSQENAGPDRPTLGDPRG</sequence>
<dbReference type="EMBL" id="OX459957">
    <property type="protein sequence ID" value="CAI9163720.1"/>
    <property type="molecule type" value="Genomic_DNA"/>
</dbReference>
<evidence type="ECO:0000313" key="2">
    <source>
        <dbReference type="EMBL" id="CAI9163720.1"/>
    </source>
</evidence>
<accession>A0ABN8YQ77</accession>
<organism evidence="2 3">
    <name type="scientific">Rangifer tarandus platyrhynchus</name>
    <name type="common">Svalbard reindeer</name>
    <dbReference type="NCBI Taxonomy" id="3082113"/>
    <lineage>
        <taxon>Eukaryota</taxon>
        <taxon>Metazoa</taxon>
        <taxon>Chordata</taxon>
        <taxon>Craniata</taxon>
        <taxon>Vertebrata</taxon>
        <taxon>Euteleostomi</taxon>
        <taxon>Mammalia</taxon>
        <taxon>Eutheria</taxon>
        <taxon>Laurasiatheria</taxon>
        <taxon>Artiodactyla</taxon>
        <taxon>Ruminantia</taxon>
        <taxon>Pecora</taxon>
        <taxon>Cervidae</taxon>
        <taxon>Odocoileinae</taxon>
        <taxon>Rangifer</taxon>
    </lineage>
</organism>
<dbReference type="Proteomes" id="UP001176941">
    <property type="component" value="Chromosome 21"/>
</dbReference>
<feature type="region of interest" description="Disordered" evidence="1">
    <location>
        <begin position="78"/>
        <end position="110"/>
    </location>
</feature>
<keyword evidence="3" id="KW-1185">Reference proteome</keyword>
<gene>
    <name evidence="2" type="ORF">MRATA1EN1_LOCUS12682</name>
</gene>
<protein>
    <submittedName>
        <fullName evidence="2">Uncharacterized protein</fullName>
    </submittedName>
</protein>